<dbReference type="PANTHER" id="PTHR30570:SF1">
    <property type="entry name" value="PHOSPHATE-BINDING PROTEIN PSTS"/>
    <property type="match status" value="1"/>
</dbReference>
<reference evidence="3" key="1">
    <citation type="submission" date="2021-12" db="EMBL/GenBank/DDBJ databases">
        <authorList>
            <person name="Rodrigo-Torres L."/>
            <person name="Arahal R. D."/>
            <person name="Lucena T."/>
        </authorList>
    </citation>
    <scope>NUCLEOTIDE SEQUENCE</scope>
    <source>
        <strain evidence="3">CECT 8858</strain>
    </source>
</reference>
<protein>
    <recommendedName>
        <fullName evidence="2">PBP domain-containing protein</fullName>
    </recommendedName>
</protein>
<evidence type="ECO:0000313" key="4">
    <source>
        <dbReference type="Proteomes" id="UP000837932"/>
    </source>
</evidence>
<keyword evidence="4" id="KW-1185">Reference proteome</keyword>
<dbReference type="PANTHER" id="PTHR30570">
    <property type="entry name" value="PERIPLASMIC PHOSPHATE BINDING COMPONENT OF PHOSPHATE ABC TRANSPORTER"/>
    <property type="match status" value="1"/>
</dbReference>
<evidence type="ECO:0000256" key="1">
    <source>
        <dbReference type="ARBA" id="ARBA00022729"/>
    </source>
</evidence>
<name>A0ABM9AQ35_9BACT</name>
<keyword evidence="1" id="KW-0732">Signal</keyword>
<organism evidence="3 4">
    <name type="scientific">Emticicia aquatica</name>
    <dbReference type="NCBI Taxonomy" id="1681835"/>
    <lineage>
        <taxon>Bacteria</taxon>
        <taxon>Pseudomonadati</taxon>
        <taxon>Bacteroidota</taxon>
        <taxon>Cytophagia</taxon>
        <taxon>Cytophagales</taxon>
        <taxon>Leadbetterellaceae</taxon>
        <taxon>Emticicia</taxon>
    </lineage>
</organism>
<dbReference type="Proteomes" id="UP000837932">
    <property type="component" value="Unassembled WGS sequence"/>
</dbReference>
<proteinExistence type="predicted"/>
<comment type="caution">
    <text evidence="3">The sequence shown here is derived from an EMBL/GenBank/DDBJ whole genome shotgun (WGS) entry which is preliminary data.</text>
</comment>
<dbReference type="Gene3D" id="3.40.190.10">
    <property type="entry name" value="Periplasmic binding protein-like II"/>
    <property type="match status" value="2"/>
</dbReference>
<evidence type="ECO:0000259" key="2">
    <source>
        <dbReference type="Pfam" id="PF12849"/>
    </source>
</evidence>
<gene>
    <name evidence="3" type="ORF">EMA8858_01721</name>
</gene>
<feature type="domain" description="PBP" evidence="2">
    <location>
        <begin position="23"/>
        <end position="267"/>
    </location>
</feature>
<dbReference type="EMBL" id="CAKLPY010000001">
    <property type="protein sequence ID" value="CAH0995598.1"/>
    <property type="molecule type" value="Genomic_DNA"/>
</dbReference>
<sequence>MKKSFLLLFFSMSLWQCTQQEKQDLPNDGEITIAADESLQPIVEAEVMAYNAHYPKAKINVIYVPEQKAMAKMMNDSANIAIVTREATAGEKEFYTTNNIPYLPAKMALDGVALITNLDNTISRLTVTELKNIFEGKSNSDLKLVFDNSSSSNLNYMIQKLGIKDVKKANIFAANGNKDVIEYIKKNTNAIGIIGGNWISDIDDSKSQNFINSVKVIGISNKENATAADYYTPTTASLKARKYPFERKIILHTRKGYGLASAFIRFCCAQIGQLVVEKSGLLPYYIYNREIYLEKKPIGKLP</sequence>
<dbReference type="SUPFAM" id="SSF53850">
    <property type="entry name" value="Periplasmic binding protein-like II"/>
    <property type="match status" value="1"/>
</dbReference>
<dbReference type="InterPro" id="IPR050811">
    <property type="entry name" value="Phosphate_ABC_transporter"/>
</dbReference>
<dbReference type="Pfam" id="PF12849">
    <property type="entry name" value="PBP_like_2"/>
    <property type="match status" value="1"/>
</dbReference>
<accession>A0ABM9AQ35</accession>
<dbReference type="InterPro" id="IPR024370">
    <property type="entry name" value="PBP_domain"/>
</dbReference>
<evidence type="ECO:0000313" key="3">
    <source>
        <dbReference type="EMBL" id="CAH0995598.1"/>
    </source>
</evidence>
<dbReference type="RefSeq" id="WP_238806144.1">
    <property type="nucleotide sequence ID" value="NZ_CAKLPY010000001.1"/>
</dbReference>